<keyword evidence="3" id="KW-1185">Reference proteome</keyword>
<protein>
    <recommendedName>
        <fullName evidence="4">Outer membrane protein beta-barrel domain-containing protein</fullName>
    </recommendedName>
</protein>
<keyword evidence="1" id="KW-0472">Membrane</keyword>
<name>A0A563U822_9SPHI</name>
<keyword evidence="1" id="KW-1133">Transmembrane helix</keyword>
<reference evidence="2 3" key="1">
    <citation type="submission" date="2019-07" db="EMBL/GenBank/DDBJ databases">
        <authorList>
            <person name="Kim J."/>
        </authorList>
    </citation>
    <scope>NUCLEOTIDE SEQUENCE [LARGE SCALE GENOMIC DNA]</scope>
    <source>
        <strain evidence="3">dk17</strain>
    </source>
</reference>
<gene>
    <name evidence="2" type="ORF">FPZ43_13460</name>
</gene>
<proteinExistence type="predicted"/>
<dbReference type="RefSeq" id="WP_146382447.1">
    <property type="nucleotide sequence ID" value="NZ_VOEJ01000006.1"/>
</dbReference>
<keyword evidence="1" id="KW-0812">Transmembrane</keyword>
<comment type="caution">
    <text evidence="2">The sequence shown here is derived from an EMBL/GenBank/DDBJ whole genome shotgun (WGS) entry which is preliminary data.</text>
</comment>
<dbReference type="OrthoDB" id="1419682at2"/>
<evidence type="ECO:0000256" key="1">
    <source>
        <dbReference type="SAM" id="Phobius"/>
    </source>
</evidence>
<evidence type="ECO:0000313" key="3">
    <source>
        <dbReference type="Proteomes" id="UP000320042"/>
    </source>
</evidence>
<feature type="transmembrane region" description="Helical" evidence="1">
    <location>
        <begin position="46"/>
        <end position="68"/>
    </location>
</feature>
<sequence length="483" mass="52445">MDDLFDKKLNNHIRDVFEQYEHPGDADAGWAQLRQRFPAQQRRRPAAWLWWSSAAAILLVVAGLGFWLTGNNNTANTVAQNKPVKTQQVQRDTTTADKLDNPIEADQQAVAKNAPLNSTKPQPIDPFLHNKYNTVVQQPVYANVLPVQTNTPTAIKQTVVPIGAMQTPEIQANGVNANGVAATVIAQNTAAAKAPSDSVSVMPSKIPSGQIADGQQTIIAANTNNRSSQDVKPKQRSIIELLEADKVNNPVAKADKEKQNRDKKVNFSVYAATYFNYAEGSTNQVNAGAGFTSDIKLTGKLKLSTGMALAQNSLKYNSGLPENSNARGAMYSAAPVSDPVLRPDGLFAANAAVPVFRNYNASLIGLDVPINLKYEFNPEKSDTYVSAGLSSGTFIGEKYTYNYAYSNSRSAETQSAVSTNSFNGFYFGRTLNFSFGVGYPLGKSNSLIIEPFVKYPLEGMGAQNLRFGASGLNLKIRFKKSRQ</sequence>
<organism evidence="2 3">
    <name type="scientific">Mucilaginibacter pallidiroseus</name>
    <dbReference type="NCBI Taxonomy" id="2599295"/>
    <lineage>
        <taxon>Bacteria</taxon>
        <taxon>Pseudomonadati</taxon>
        <taxon>Bacteroidota</taxon>
        <taxon>Sphingobacteriia</taxon>
        <taxon>Sphingobacteriales</taxon>
        <taxon>Sphingobacteriaceae</taxon>
        <taxon>Mucilaginibacter</taxon>
    </lineage>
</organism>
<dbReference type="Proteomes" id="UP000320042">
    <property type="component" value="Unassembled WGS sequence"/>
</dbReference>
<accession>A0A563U822</accession>
<evidence type="ECO:0008006" key="4">
    <source>
        <dbReference type="Google" id="ProtNLM"/>
    </source>
</evidence>
<dbReference type="EMBL" id="VOEJ01000006">
    <property type="protein sequence ID" value="TWR27478.1"/>
    <property type="molecule type" value="Genomic_DNA"/>
</dbReference>
<evidence type="ECO:0000313" key="2">
    <source>
        <dbReference type="EMBL" id="TWR27478.1"/>
    </source>
</evidence>
<dbReference type="AlphaFoldDB" id="A0A563U822"/>